<keyword evidence="8" id="KW-1185">Reference proteome</keyword>
<dbReference type="InterPro" id="IPR013766">
    <property type="entry name" value="Thioredoxin_domain"/>
</dbReference>
<dbReference type="PANTHER" id="PTHR12378:SF7">
    <property type="entry name" value="DESUMOYLATING ISOPEPTIDASE 1"/>
    <property type="match status" value="1"/>
</dbReference>
<accession>A0A165ZJB0</accession>
<dbReference type="SMART" id="SM01179">
    <property type="entry name" value="DUF862"/>
    <property type="match status" value="1"/>
</dbReference>
<dbReference type="Gene3D" id="1.25.10.10">
    <property type="entry name" value="Leucine-rich Repeat Variant"/>
    <property type="match status" value="1"/>
</dbReference>
<dbReference type="Gene3D" id="3.90.1720.30">
    <property type="entry name" value="PPPDE domains"/>
    <property type="match status" value="1"/>
</dbReference>
<evidence type="ECO:0000259" key="4">
    <source>
        <dbReference type="PROSITE" id="PS51352"/>
    </source>
</evidence>
<keyword evidence="2" id="KW-0645">Protease</keyword>
<keyword evidence="3" id="KW-0378">Hydrolase</keyword>
<dbReference type="OrthoDB" id="21221at2759"/>
<name>A0A165ZJB0_9AGAM</name>
<dbReference type="InterPro" id="IPR008580">
    <property type="entry name" value="PPPDE_dom"/>
</dbReference>
<feature type="domain" description="PUL" evidence="5">
    <location>
        <begin position="312"/>
        <end position="619"/>
    </location>
</feature>
<dbReference type="Proteomes" id="UP000076798">
    <property type="component" value="Unassembled WGS sequence"/>
</dbReference>
<dbReference type="InterPro" id="IPR011989">
    <property type="entry name" value="ARM-like"/>
</dbReference>
<comment type="similarity">
    <text evidence="1">Belongs to the DeSI family.</text>
</comment>
<dbReference type="PROSITE" id="PS51352">
    <property type="entry name" value="THIOREDOXIN_2"/>
    <property type="match status" value="1"/>
</dbReference>
<dbReference type="AlphaFoldDB" id="A0A165ZJB0"/>
<protein>
    <submittedName>
        <fullName evidence="7">DUF862-domain-containing protein</fullName>
    </submittedName>
</protein>
<evidence type="ECO:0000259" key="6">
    <source>
        <dbReference type="PROSITE" id="PS51858"/>
    </source>
</evidence>
<reference evidence="7 8" key="1">
    <citation type="journal article" date="2016" name="Mol. Biol. Evol.">
        <title>Comparative Genomics of Early-Diverging Mushroom-Forming Fungi Provides Insights into the Origins of Lignocellulose Decay Capabilities.</title>
        <authorList>
            <person name="Nagy L.G."/>
            <person name="Riley R."/>
            <person name="Tritt A."/>
            <person name="Adam C."/>
            <person name="Daum C."/>
            <person name="Floudas D."/>
            <person name="Sun H."/>
            <person name="Yadav J.S."/>
            <person name="Pangilinan J."/>
            <person name="Larsson K.H."/>
            <person name="Matsuura K."/>
            <person name="Barry K."/>
            <person name="Labutti K."/>
            <person name="Kuo R."/>
            <person name="Ohm R.A."/>
            <person name="Bhattacharya S.S."/>
            <person name="Shirouzu T."/>
            <person name="Yoshinaga Y."/>
            <person name="Martin F.M."/>
            <person name="Grigoriev I.V."/>
            <person name="Hibbett D.S."/>
        </authorList>
    </citation>
    <scope>NUCLEOTIDE SEQUENCE [LARGE SCALE GENOMIC DNA]</scope>
    <source>
        <strain evidence="7 8">HHB10207 ss-3</strain>
    </source>
</reference>
<dbReference type="InterPro" id="IPR013535">
    <property type="entry name" value="PUL_dom"/>
</dbReference>
<dbReference type="Pfam" id="PF05903">
    <property type="entry name" value="Peptidase_C97"/>
    <property type="match status" value="1"/>
</dbReference>
<evidence type="ECO:0000313" key="7">
    <source>
        <dbReference type="EMBL" id="KZT34355.1"/>
    </source>
</evidence>
<evidence type="ECO:0000313" key="8">
    <source>
        <dbReference type="Proteomes" id="UP000076798"/>
    </source>
</evidence>
<evidence type="ECO:0000256" key="2">
    <source>
        <dbReference type="ARBA" id="ARBA00022670"/>
    </source>
</evidence>
<dbReference type="PROSITE" id="PS51396">
    <property type="entry name" value="PUL"/>
    <property type="match status" value="1"/>
</dbReference>
<gene>
    <name evidence="7" type="ORF">SISSUDRAFT_1052907</name>
</gene>
<dbReference type="Pfam" id="PF08324">
    <property type="entry name" value="PUL"/>
    <property type="match status" value="1"/>
</dbReference>
<proteinExistence type="inferred from homology"/>
<dbReference type="PROSITE" id="PS51858">
    <property type="entry name" value="PPPDE"/>
    <property type="match status" value="1"/>
</dbReference>
<feature type="domain" description="Thioredoxin" evidence="4">
    <location>
        <begin position="169"/>
        <end position="295"/>
    </location>
</feature>
<organism evidence="7 8">
    <name type="scientific">Sistotremastrum suecicum HHB10207 ss-3</name>
    <dbReference type="NCBI Taxonomy" id="1314776"/>
    <lineage>
        <taxon>Eukaryota</taxon>
        <taxon>Fungi</taxon>
        <taxon>Dikarya</taxon>
        <taxon>Basidiomycota</taxon>
        <taxon>Agaricomycotina</taxon>
        <taxon>Agaricomycetes</taxon>
        <taxon>Sistotremastrales</taxon>
        <taxon>Sistotremastraceae</taxon>
        <taxon>Sistotremastrum</taxon>
    </lineage>
</organism>
<evidence type="ECO:0000256" key="1">
    <source>
        <dbReference type="ARBA" id="ARBA00008140"/>
    </source>
</evidence>
<dbReference type="InterPro" id="IPR036249">
    <property type="entry name" value="Thioredoxin-like_sf"/>
</dbReference>
<dbReference type="GO" id="GO:0006508">
    <property type="term" value="P:proteolysis"/>
    <property type="evidence" value="ECO:0007669"/>
    <property type="project" value="UniProtKB-KW"/>
</dbReference>
<dbReference type="STRING" id="1314776.A0A165ZJB0"/>
<evidence type="ECO:0000256" key="3">
    <source>
        <dbReference type="ARBA" id="ARBA00022801"/>
    </source>
</evidence>
<sequence>MSSVKLYVYDLSNGMARNMSLQLTGRQIDGIWHTSIVAYGMEVFYGQGISITAPGKSHHGTPLQVVDMGETAIDRDTFQEYLAEMREHYTADKYHLLDFNCNSFTNDVLGFLTGGSIPSYIKDLPSDFLSTPFGAALRPTIDAMYRRPGAEPIPSGSAQPQASSLLNNVASQASGPQQTNGVSSIEGPIQVSTNPASFHSILQRHKAVAAFFTSATCAPCKIVEPVFDDLARDRASGGVAFTRVDIDSGMGNAIAGEFRVSATPTFLFFIDGIKTGEVKGADAAELRSQVDLMIFTAFPPHPHTSLDLPRVRGISLQPILYSQVPAIDAALSKMISFVDSNPDITNKPHVIAVLSTEIAPFLKQRFPKDAPPPKSHIKTPVAKWIDVTNTLVKTLPAPELFPLVDFWRLAILDNTFAKETSFQHSLDPIRILLEKSKESLNLIPNPRNFFLTVLRLLSNAFSCVELARHLLSASLRDLLSSTLIPSLLHADASVRSAAASLAFNVAAHYQRPLVEQQRNAKKGEALPDAGNGDWEVELISALIEAIDTEKQNEEVVHRLVASLGILLHLSPFFVEQLQPLIEVLQAKSILKSKLSAGGFSEKGVTKAPVKALITEVAEKLC</sequence>
<dbReference type="Gene3D" id="3.40.30.10">
    <property type="entry name" value="Glutaredoxin"/>
    <property type="match status" value="1"/>
</dbReference>
<dbReference type="InterPro" id="IPR042266">
    <property type="entry name" value="PPPDE_sf"/>
</dbReference>
<dbReference type="GO" id="GO:0070646">
    <property type="term" value="P:protein modification by small protein removal"/>
    <property type="evidence" value="ECO:0007669"/>
    <property type="project" value="TreeGrafter"/>
</dbReference>
<dbReference type="PANTHER" id="PTHR12378">
    <property type="entry name" value="DESUMOYLATING ISOPEPTIDASE"/>
    <property type="match status" value="1"/>
</dbReference>
<dbReference type="GO" id="GO:0008233">
    <property type="term" value="F:peptidase activity"/>
    <property type="evidence" value="ECO:0007669"/>
    <property type="project" value="UniProtKB-KW"/>
</dbReference>
<dbReference type="CDD" id="cd02947">
    <property type="entry name" value="TRX_family"/>
    <property type="match status" value="1"/>
</dbReference>
<dbReference type="Pfam" id="PF00085">
    <property type="entry name" value="Thioredoxin"/>
    <property type="match status" value="1"/>
</dbReference>
<feature type="domain" description="PPPDE" evidence="6">
    <location>
        <begin position="2"/>
        <end position="142"/>
    </location>
</feature>
<evidence type="ECO:0000259" key="5">
    <source>
        <dbReference type="PROSITE" id="PS51396"/>
    </source>
</evidence>
<dbReference type="SUPFAM" id="SSF52833">
    <property type="entry name" value="Thioredoxin-like"/>
    <property type="match status" value="1"/>
</dbReference>
<dbReference type="EMBL" id="KV428185">
    <property type="protein sequence ID" value="KZT34355.1"/>
    <property type="molecule type" value="Genomic_DNA"/>
</dbReference>